<keyword evidence="3" id="KW-0256">Endoplasmic reticulum</keyword>
<dbReference type="GO" id="GO:0005789">
    <property type="term" value="C:endoplasmic reticulum membrane"/>
    <property type="evidence" value="ECO:0007669"/>
    <property type="project" value="UniProtKB-SubCell"/>
</dbReference>
<protein>
    <recommendedName>
        <fullName evidence="11">Seipin</fullName>
    </recommendedName>
</protein>
<keyword evidence="2 8" id="KW-0812">Transmembrane</keyword>
<proteinExistence type="predicted"/>
<dbReference type="GO" id="GO:0006629">
    <property type="term" value="P:lipid metabolic process"/>
    <property type="evidence" value="ECO:0007669"/>
    <property type="project" value="UniProtKB-KW"/>
</dbReference>
<dbReference type="AlphaFoldDB" id="A0A540KBX0"/>
<feature type="compositionally biased region" description="Low complexity" evidence="7">
    <location>
        <begin position="34"/>
        <end position="49"/>
    </location>
</feature>
<evidence type="ECO:0000256" key="7">
    <source>
        <dbReference type="SAM" id="MobiDB-lite"/>
    </source>
</evidence>
<gene>
    <name evidence="9" type="ORF">C1H46_042745</name>
</gene>
<sequence length="549" mass="60811">MEVTEPPASNNEDENDDVFFDALDDFPSDDESDQSTSPPTLSLPDSKPPQATHLRRRSFVRAFTGDDSNTSTLEESSLSSSRIDPTNDARLSFRARRFKLPRSLRESESTPDPGSSAQVPSDQNDEGSTVTTAANDGPSADSANSAAQIGDPSFNLLVFIAGLVIKAIGLQINLFVSIVTFPIWVLHNSYMLVVDPFQTVRRGREYLNGKLLNLWNLASGCVSPLVFEWLKDNNAVWKVALRCGWGLFWSCYVGIVLCALLVSSILFSGVLVRYIVVEPLQMKEMLNFDYTKHSPVAYVPVMSCAGVSCGTDCKEKVQAGESYGGYRVIPPGHKLRVTVSSILPESEYNRNLGVFQKSGDAVLLFGDLTIIMNSYTGTMGSKEVELLIQRVQFLSVDGKTLASSSQPCMLQFKSEPIRLLFTFLKVVPLVAGYVSESQTLTLKFRGFIEGDVPTACLKVTIEQRAEYSPGAGIPQIYDSSVTLESELPLFRRFIWNWKKTIFVWISMMVFMTEMLVTLICCRPLVIPRTRPRDRSVSSTATQNSLPVRT</sequence>
<dbReference type="Pfam" id="PF06775">
    <property type="entry name" value="Seipin"/>
    <property type="match status" value="1"/>
</dbReference>
<evidence type="ECO:0000256" key="6">
    <source>
        <dbReference type="ARBA" id="ARBA00023136"/>
    </source>
</evidence>
<keyword evidence="5" id="KW-0443">Lipid metabolism</keyword>
<evidence type="ECO:0000313" key="10">
    <source>
        <dbReference type="Proteomes" id="UP000315295"/>
    </source>
</evidence>
<evidence type="ECO:0008006" key="11">
    <source>
        <dbReference type="Google" id="ProtNLM"/>
    </source>
</evidence>
<feature type="region of interest" description="Disordered" evidence="7">
    <location>
        <begin position="1"/>
        <end position="85"/>
    </location>
</feature>
<feature type="transmembrane region" description="Helical" evidence="8">
    <location>
        <begin position="207"/>
        <end position="227"/>
    </location>
</feature>
<dbReference type="InterPro" id="IPR009617">
    <property type="entry name" value="Seipin"/>
</dbReference>
<keyword evidence="6 8" id="KW-0472">Membrane</keyword>
<dbReference type="PANTHER" id="PTHR21212">
    <property type="entry name" value="BERNARDINELLI-SEIP CONGENITAL LIPODYSTROPHY 2 HOMOLOG BSCL2 PROTEIN"/>
    <property type="match status" value="1"/>
</dbReference>
<evidence type="ECO:0000256" key="2">
    <source>
        <dbReference type="ARBA" id="ARBA00022692"/>
    </source>
</evidence>
<evidence type="ECO:0000256" key="8">
    <source>
        <dbReference type="SAM" id="Phobius"/>
    </source>
</evidence>
<feature type="compositionally biased region" description="Polar residues" evidence="7">
    <location>
        <begin position="110"/>
        <end position="134"/>
    </location>
</feature>
<dbReference type="CDD" id="cd23995">
    <property type="entry name" value="Seipin_BSCL2_like"/>
    <property type="match status" value="1"/>
</dbReference>
<dbReference type="GO" id="GO:0140042">
    <property type="term" value="P:lipid droplet formation"/>
    <property type="evidence" value="ECO:0007669"/>
    <property type="project" value="UniProtKB-ARBA"/>
</dbReference>
<accession>A0A540KBX0</accession>
<evidence type="ECO:0000256" key="5">
    <source>
        <dbReference type="ARBA" id="ARBA00023098"/>
    </source>
</evidence>
<dbReference type="STRING" id="106549.A0A540KBX0"/>
<keyword evidence="4 8" id="KW-1133">Transmembrane helix</keyword>
<dbReference type="Proteomes" id="UP000315295">
    <property type="component" value="Unassembled WGS sequence"/>
</dbReference>
<evidence type="ECO:0000256" key="1">
    <source>
        <dbReference type="ARBA" id="ARBA00004477"/>
    </source>
</evidence>
<organism evidence="9 10">
    <name type="scientific">Malus baccata</name>
    <name type="common">Siberian crab apple</name>
    <name type="synonym">Pyrus baccata</name>
    <dbReference type="NCBI Taxonomy" id="106549"/>
    <lineage>
        <taxon>Eukaryota</taxon>
        <taxon>Viridiplantae</taxon>
        <taxon>Streptophyta</taxon>
        <taxon>Embryophyta</taxon>
        <taxon>Tracheophyta</taxon>
        <taxon>Spermatophyta</taxon>
        <taxon>Magnoliopsida</taxon>
        <taxon>eudicotyledons</taxon>
        <taxon>Gunneridae</taxon>
        <taxon>Pentapetalae</taxon>
        <taxon>rosids</taxon>
        <taxon>fabids</taxon>
        <taxon>Rosales</taxon>
        <taxon>Rosaceae</taxon>
        <taxon>Amygdaloideae</taxon>
        <taxon>Maleae</taxon>
        <taxon>Malus</taxon>
    </lineage>
</organism>
<feature type="transmembrane region" description="Helical" evidence="8">
    <location>
        <begin position="247"/>
        <end position="276"/>
    </location>
</feature>
<keyword evidence="10" id="KW-1185">Reference proteome</keyword>
<evidence type="ECO:0000256" key="4">
    <source>
        <dbReference type="ARBA" id="ARBA00022989"/>
    </source>
</evidence>
<comment type="caution">
    <text evidence="9">The sequence shown here is derived from an EMBL/GenBank/DDBJ whole genome shotgun (WGS) entry which is preliminary data.</text>
</comment>
<dbReference type="EMBL" id="VIEB01001504">
    <property type="protein sequence ID" value="TQD71715.1"/>
    <property type="molecule type" value="Genomic_DNA"/>
</dbReference>
<evidence type="ECO:0000313" key="9">
    <source>
        <dbReference type="EMBL" id="TQD71715.1"/>
    </source>
</evidence>
<feature type="transmembrane region" description="Helical" evidence="8">
    <location>
        <begin position="501"/>
        <end position="525"/>
    </location>
</feature>
<name>A0A540KBX0_MALBA</name>
<dbReference type="PANTHER" id="PTHR21212:SF0">
    <property type="entry name" value="SEIPIN"/>
    <property type="match status" value="1"/>
</dbReference>
<feature type="compositionally biased region" description="Low complexity" evidence="7">
    <location>
        <begin position="70"/>
        <end position="81"/>
    </location>
</feature>
<feature type="region of interest" description="Disordered" evidence="7">
    <location>
        <begin position="102"/>
        <end position="145"/>
    </location>
</feature>
<reference evidence="9 10" key="1">
    <citation type="journal article" date="2019" name="G3 (Bethesda)">
        <title>Sequencing of a Wild Apple (Malus baccata) Genome Unravels the Differences Between Cultivated and Wild Apple Species Regarding Disease Resistance and Cold Tolerance.</title>
        <authorList>
            <person name="Chen X."/>
        </authorList>
    </citation>
    <scope>NUCLEOTIDE SEQUENCE [LARGE SCALE GENOMIC DNA]</scope>
    <source>
        <strain evidence="10">cv. Shandingzi</strain>
        <tissue evidence="9">Leaves</tissue>
    </source>
</reference>
<comment type="subcellular location">
    <subcellularLocation>
        <location evidence="1">Endoplasmic reticulum membrane</location>
        <topology evidence="1">Multi-pass membrane protein</topology>
    </subcellularLocation>
</comment>
<evidence type="ECO:0000256" key="3">
    <source>
        <dbReference type="ARBA" id="ARBA00022824"/>
    </source>
</evidence>
<feature type="compositionally biased region" description="Acidic residues" evidence="7">
    <location>
        <begin position="11"/>
        <end position="33"/>
    </location>
</feature>
<feature type="transmembrane region" description="Helical" evidence="8">
    <location>
        <begin position="156"/>
        <end position="186"/>
    </location>
</feature>